<accession>S8C0G7</accession>
<proteinExistence type="predicted"/>
<protein>
    <submittedName>
        <fullName evidence="1">Cystathionine gamma-synthase isoform 2</fullName>
    </submittedName>
</protein>
<dbReference type="PANTHER" id="PTHR43379">
    <property type="entry name" value="CYSTATHIONINE GAMMA-SYNTHASE"/>
    <property type="match status" value="1"/>
</dbReference>
<dbReference type="AlphaFoldDB" id="S8C0G7"/>
<dbReference type="GO" id="GO:0009507">
    <property type="term" value="C:chloroplast"/>
    <property type="evidence" value="ECO:0007669"/>
    <property type="project" value="TreeGrafter"/>
</dbReference>
<name>S8C0G7_9LAMI</name>
<dbReference type="InterPro" id="IPR015421">
    <property type="entry name" value="PyrdxlP-dep_Trfase_major"/>
</dbReference>
<dbReference type="GO" id="GO:0003962">
    <property type="term" value="F:cystathionine gamma-synthase activity"/>
    <property type="evidence" value="ECO:0007669"/>
    <property type="project" value="InterPro"/>
</dbReference>
<dbReference type="OrthoDB" id="3512640at2759"/>
<feature type="non-terminal residue" evidence="1">
    <location>
        <position position="190"/>
    </location>
</feature>
<sequence>MASVIASFECRSDPEFCRSEIPPKCGGFSGRSGSAVLGGGMSRGLSSRILKFPPNFVRQLSIKARRNCSNIGVAQVVAASWSNNLGAPGSASMANAVDAASAASSAPVEIEAGVEVGAVEAQDPRLNGENVQRQDPNPLNYISSLKTDGSIAIHAGERYGRAVITDAITTPIVNTSAYFFKKTADLIDFK</sequence>
<dbReference type="PANTHER" id="PTHR43379:SF1">
    <property type="entry name" value="CYSTATHIONINE GAMMA-SYNTHASE 1, CHLOROPLASTIC-RELATED"/>
    <property type="match status" value="1"/>
</dbReference>
<dbReference type="InterPro" id="IPR044639">
    <property type="entry name" value="CGS1/2"/>
</dbReference>
<evidence type="ECO:0000313" key="2">
    <source>
        <dbReference type="Proteomes" id="UP000015453"/>
    </source>
</evidence>
<organism evidence="1 2">
    <name type="scientific">Genlisea aurea</name>
    <dbReference type="NCBI Taxonomy" id="192259"/>
    <lineage>
        <taxon>Eukaryota</taxon>
        <taxon>Viridiplantae</taxon>
        <taxon>Streptophyta</taxon>
        <taxon>Embryophyta</taxon>
        <taxon>Tracheophyta</taxon>
        <taxon>Spermatophyta</taxon>
        <taxon>Magnoliopsida</taxon>
        <taxon>eudicotyledons</taxon>
        <taxon>Gunneridae</taxon>
        <taxon>Pentapetalae</taxon>
        <taxon>asterids</taxon>
        <taxon>lamiids</taxon>
        <taxon>Lamiales</taxon>
        <taxon>Lentibulariaceae</taxon>
        <taxon>Genlisea</taxon>
    </lineage>
</organism>
<dbReference type="GO" id="GO:0009086">
    <property type="term" value="P:methionine biosynthetic process"/>
    <property type="evidence" value="ECO:0007669"/>
    <property type="project" value="InterPro"/>
</dbReference>
<dbReference type="Proteomes" id="UP000015453">
    <property type="component" value="Unassembled WGS sequence"/>
</dbReference>
<dbReference type="Gene3D" id="3.40.640.10">
    <property type="entry name" value="Type I PLP-dependent aspartate aminotransferase-like (Major domain)"/>
    <property type="match status" value="1"/>
</dbReference>
<gene>
    <name evidence="1" type="ORF">M569_14478</name>
</gene>
<reference evidence="1 2" key="1">
    <citation type="journal article" date="2013" name="BMC Genomics">
        <title>The miniature genome of a carnivorous plant Genlisea aurea contains a low number of genes and short non-coding sequences.</title>
        <authorList>
            <person name="Leushkin E.V."/>
            <person name="Sutormin R.A."/>
            <person name="Nabieva E.R."/>
            <person name="Penin A.A."/>
            <person name="Kondrashov A.S."/>
            <person name="Logacheva M.D."/>
        </authorList>
    </citation>
    <scope>NUCLEOTIDE SEQUENCE [LARGE SCALE GENOMIC DNA]</scope>
</reference>
<dbReference type="EMBL" id="AUSU01007651">
    <property type="protein sequence ID" value="EPS60325.1"/>
    <property type="molecule type" value="Genomic_DNA"/>
</dbReference>
<keyword evidence="2" id="KW-1185">Reference proteome</keyword>
<evidence type="ECO:0000313" key="1">
    <source>
        <dbReference type="EMBL" id="EPS60325.1"/>
    </source>
</evidence>
<comment type="caution">
    <text evidence="1">The sequence shown here is derived from an EMBL/GenBank/DDBJ whole genome shotgun (WGS) entry which is preliminary data.</text>
</comment>